<dbReference type="GO" id="GO:0051287">
    <property type="term" value="F:NAD binding"/>
    <property type="evidence" value="ECO:0007669"/>
    <property type="project" value="InterPro"/>
</dbReference>
<dbReference type="FunFam" id="3.40.50.720:FF:000203">
    <property type="entry name" value="D-3-phosphoglycerate dehydrogenase (SerA)"/>
    <property type="match status" value="1"/>
</dbReference>
<accession>A0A917WX61</accession>
<dbReference type="GO" id="GO:0030267">
    <property type="term" value="F:glyoxylate reductase (NADPH) activity"/>
    <property type="evidence" value="ECO:0007669"/>
    <property type="project" value="TreeGrafter"/>
</dbReference>
<dbReference type="InterPro" id="IPR036291">
    <property type="entry name" value="NAD(P)-bd_dom_sf"/>
</dbReference>
<organism evidence="7 8">
    <name type="scientific">Dactylosporangium sucinum</name>
    <dbReference type="NCBI Taxonomy" id="1424081"/>
    <lineage>
        <taxon>Bacteria</taxon>
        <taxon>Bacillati</taxon>
        <taxon>Actinomycetota</taxon>
        <taxon>Actinomycetes</taxon>
        <taxon>Micromonosporales</taxon>
        <taxon>Micromonosporaceae</taxon>
        <taxon>Dactylosporangium</taxon>
    </lineage>
</organism>
<gene>
    <name evidence="7" type="ORF">GCM10007977_042140</name>
</gene>
<name>A0A917WX61_9ACTN</name>
<keyword evidence="3" id="KW-0520">NAD</keyword>
<evidence type="ECO:0000256" key="3">
    <source>
        <dbReference type="ARBA" id="ARBA00023027"/>
    </source>
</evidence>
<dbReference type="InterPro" id="IPR006140">
    <property type="entry name" value="D-isomer_DH_NAD-bd"/>
</dbReference>
<evidence type="ECO:0000256" key="4">
    <source>
        <dbReference type="RuleBase" id="RU003719"/>
    </source>
</evidence>
<dbReference type="SUPFAM" id="SSF52283">
    <property type="entry name" value="Formate/glycerate dehydrogenase catalytic domain-like"/>
    <property type="match status" value="1"/>
</dbReference>
<dbReference type="GO" id="GO:0005829">
    <property type="term" value="C:cytosol"/>
    <property type="evidence" value="ECO:0007669"/>
    <property type="project" value="TreeGrafter"/>
</dbReference>
<proteinExistence type="inferred from homology"/>
<dbReference type="RefSeq" id="WP_229835664.1">
    <property type="nucleotide sequence ID" value="NZ_BMPI01000019.1"/>
</dbReference>
<evidence type="ECO:0000259" key="6">
    <source>
        <dbReference type="Pfam" id="PF02826"/>
    </source>
</evidence>
<dbReference type="PANTHER" id="PTHR10996">
    <property type="entry name" value="2-HYDROXYACID DEHYDROGENASE-RELATED"/>
    <property type="match status" value="1"/>
</dbReference>
<dbReference type="InterPro" id="IPR029753">
    <property type="entry name" value="D-isomer_DH_CS"/>
</dbReference>
<feature type="domain" description="D-isomer specific 2-hydroxyacid dehydrogenase catalytic" evidence="5">
    <location>
        <begin position="48"/>
        <end position="321"/>
    </location>
</feature>
<dbReference type="CDD" id="cd12172">
    <property type="entry name" value="PGDH_like_2"/>
    <property type="match status" value="1"/>
</dbReference>
<evidence type="ECO:0000259" key="5">
    <source>
        <dbReference type="Pfam" id="PF00389"/>
    </source>
</evidence>
<dbReference type="Proteomes" id="UP000642070">
    <property type="component" value="Unassembled WGS sequence"/>
</dbReference>
<dbReference type="Gene3D" id="3.40.50.720">
    <property type="entry name" value="NAD(P)-binding Rossmann-like Domain"/>
    <property type="match status" value="2"/>
</dbReference>
<evidence type="ECO:0000313" key="7">
    <source>
        <dbReference type="EMBL" id="GGM36343.1"/>
    </source>
</evidence>
<dbReference type="Pfam" id="PF02826">
    <property type="entry name" value="2-Hacid_dh_C"/>
    <property type="match status" value="1"/>
</dbReference>
<dbReference type="PROSITE" id="PS00671">
    <property type="entry name" value="D_2_HYDROXYACID_DH_3"/>
    <property type="match status" value="1"/>
</dbReference>
<dbReference type="InterPro" id="IPR006139">
    <property type="entry name" value="D-isomer_2_OHA_DH_cat_dom"/>
</dbReference>
<comment type="caution">
    <text evidence="7">The sequence shown here is derived from an EMBL/GenBank/DDBJ whole genome shotgun (WGS) entry which is preliminary data.</text>
</comment>
<dbReference type="Pfam" id="PF00389">
    <property type="entry name" value="2-Hacid_dh"/>
    <property type="match status" value="1"/>
</dbReference>
<dbReference type="PROSITE" id="PS00670">
    <property type="entry name" value="D_2_HYDROXYACID_DH_2"/>
    <property type="match status" value="1"/>
</dbReference>
<evidence type="ECO:0000256" key="2">
    <source>
        <dbReference type="ARBA" id="ARBA00023002"/>
    </source>
</evidence>
<dbReference type="InterPro" id="IPR050223">
    <property type="entry name" value="D-isomer_2-hydroxyacid_DH"/>
</dbReference>
<dbReference type="GO" id="GO:0016618">
    <property type="term" value="F:hydroxypyruvate reductase [NAD(P)H] activity"/>
    <property type="evidence" value="ECO:0007669"/>
    <property type="project" value="TreeGrafter"/>
</dbReference>
<comment type="similarity">
    <text evidence="1 4">Belongs to the D-isomer specific 2-hydroxyacid dehydrogenase family.</text>
</comment>
<dbReference type="SUPFAM" id="SSF51735">
    <property type="entry name" value="NAD(P)-binding Rossmann-fold domains"/>
    <property type="match status" value="1"/>
</dbReference>
<feature type="domain" description="D-isomer specific 2-hydroxyacid dehydrogenase NAD-binding" evidence="6">
    <location>
        <begin position="118"/>
        <end position="289"/>
    </location>
</feature>
<keyword evidence="8" id="KW-1185">Reference proteome</keyword>
<evidence type="ECO:0000256" key="1">
    <source>
        <dbReference type="ARBA" id="ARBA00005854"/>
    </source>
</evidence>
<dbReference type="EMBL" id="BMPI01000019">
    <property type="protein sequence ID" value="GGM36343.1"/>
    <property type="molecule type" value="Genomic_DNA"/>
</dbReference>
<reference evidence="7" key="1">
    <citation type="journal article" date="2014" name="Int. J. Syst. Evol. Microbiol.">
        <title>Complete genome sequence of Corynebacterium casei LMG S-19264T (=DSM 44701T), isolated from a smear-ripened cheese.</title>
        <authorList>
            <consortium name="US DOE Joint Genome Institute (JGI-PGF)"/>
            <person name="Walter F."/>
            <person name="Albersmeier A."/>
            <person name="Kalinowski J."/>
            <person name="Ruckert C."/>
        </authorList>
    </citation>
    <scope>NUCLEOTIDE SEQUENCE</scope>
    <source>
        <strain evidence="7">JCM 19831</strain>
    </source>
</reference>
<sequence length="339" mass="35268">MTDPVPQKSILITWPGYSIEDATLGGALTAAGYRPVLRPKTGFRAPADVARLLPGVVGAIVSTDPFPADVLRSAPDLCVIARVGVGTDSIDLAAASSRGVVVTTTPGANESVVADHTVALLLAAVRRVVENDASIRSGEWNRVGDLTPFDLSGRTIGLVGLGTIGGEVARRLAGFDVEVLFTDPAVATHGAATRVPIDELLRRSDIVSLHVPLTGTNRHLIGRPELASLRRGAILVNTSRGGLVDEDALVDALRSGHLAAAALDVFEVEPPRDRRLAALPNVVLSPHIAGLSPGSIQEMTRRATRSVLRVLAGDRPDGVANPDVYRAVRPLAAGGAGRG</sequence>
<keyword evidence="2 4" id="KW-0560">Oxidoreductase</keyword>
<protein>
    <submittedName>
        <fullName evidence="7">D-isomer specific 2-hydroxyacid dehydrogenase</fullName>
    </submittedName>
</protein>
<reference evidence="7" key="2">
    <citation type="submission" date="2020-09" db="EMBL/GenBank/DDBJ databases">
        <authorList>
            <person name="Sun Q."/>
            <person name="Ohkuma M."/>
        </authorList>
    </citation>
    <scope>NUCLEOTIDE SEQUENCE</scope>
    <source>
        <strain evidence="7">JCM 19831</strain>
    </source>
</reference>
<dbReference type="PANTHER" id="PTHR10996:SF283">
    <property type="entry name" value="GLYOXYLATE_HYDROXYPYRUVATE REDUCTASE B"/>
    <property type="match status" value="1"/>
</dbReference>
<evidence type="ECO:0000313" key="8">
    <source>
        <dbReference type="Proteomes" id="UP000642070"/>
    </source>
</evidence>
<dbReference type="AlphaFoldDB" id="A0A917WX61"/>